<proteinExistence type="predicted"/>
<accession>R8BAQ1</accession>
<dbReference type="AlphaFoldDB" id="R8BAQ1"/>
<dbReference type="EMBL" id="KB933348">
    <property type="protein sequence ID" value="EON96398.1"/>
    <property type="molecule type" value="Genomic_DNA"/>
</dbReference>
<keyword evidence="3" id="KW-1185">Reference proteome</keyword>
<dbReference type="KEGG" id="tmn:UCRPA7_8171"/>
<keyword evidence="1" id="KW-0472">Membrane</keyword>
<dbReference type="RefSeq" id="XP_007918881.1">
    <property type="nucleotide sequence ID" value="XM_007920690.1"/>
</dbReference>
<sequence>MEPAIPMLDEEKEYTIDSSLLDTPIGAATRREILAEFWGASRLQRLNGLEVDLEPYWSYYGKECSHALHEEGRHVAARYHRDIIEIVRQLKGGVLRQDVKAGLRSKLTVLHANEDEMLDNSINLAAGLLLMIDFGGFSYGFSGKTELEWKDAPLVDFLEDYFCDDSVLAHERVKLEKNFTARNLGRIAGVEIVWTDNLIDHLRMTDDDTRIHIFHHASFLETQRKSSDSMLPSGLAEETIQTLALLFPSTDPELKKWFAKLPASPHLDRRVIQCGRLKTDHRQIERFSFWRDRLVTLKQVFDEAQPKTLSQWWHDRRNGVQWYTFWVAVLVLVLTIVFGLIQSIEGALQVYASFKALKNPG</sequence>
<gene>
    <name evidence="2" type="ORF">UCRPA7_8171</name>
</gene>
<dbReference type="Proteomes" id="UP000014074">
    <property type="component" value="Unassembled WGS sequence"/>
</dbReference>
<evidence type="ECO:0000313" key="3">
    <source>
        <dbReference type="Proteomes" id="UP000014074"/>
    </source>
</evidence>
<keyword evidence="1" id="KW-1133">Transmembrane helix</keyword>
<feature type="transmembrane region" description="Helical" evidence="1">
    <location>
        <begin position="322"/>
        <end position="341"/>
    </location>
</feature>
<dbReference type="GeneID" id="19328999"/>
<evidence type="ECO:0000256" key="1">
    <source>
        <dbReference type="SAM" id="Phobius"/>
    </source>
</evidence>
<organism evidence="2 3">
    <name type="scientific">Phaeoacremonium minimum (strain UCR-PA7)</name>
    <name type="common">Esca disease fungus</name>
    <name type="synonym">Togninia minima</name>
    <dbReference type="NCBI Taxonomy" id="1286976"/>
    <lineage>
        <taxon>Eukaryota</taxon>
        <taxon>Fungi</taxon>
        <taxon>Dikarya</taxon>
        <taxon>Ascomycota</taxon>
        <taxon>Pezizomycotina</taxon>
        <taxon>Sordariomycetes</taxon>
        <taxon>Sordariomycetidae</taxon>
        <taxon>Togniniales</taxon>
        <taxon>Togniniaceae</taxon>
        <taxon>Phaeoacremonium</taxon>
    </lineage>
</organism>
<dbReference type="HOGENOM" id="CLU_053383_0_0_1"/>
<keyword evidence="1" id="KW-0812">Transmembrane</keyword>
<dbReference type="OrthoDB" id="5428890at2759"/>
<evidence type="ECO:0000313" key="2">
    <source>
        <dbReference type="EMBL" id="EON96398.1"/>
    </source>
</evidence>
<dbReference type="eggNOG" id="ENOG502SK62">
    <property type="taxonomic scope" value="Eukaryota"/>
</dbReference>
<protein>
    <submittedName>
        <fullName evidence="2">Uncharacterized protein</fullName>
    </submittedName>
</protein>
<reference evidence="3" key="1">
    <citation type="journal article" date="2013" name="Genome Announc.">
        <title>Draft genome sequence of the ascomycete Phaeoacremonium aleophilum strain UCR-PA7, a causal agent of the esca disease complex in grapevines.</title>
        <authorList>
            <person name="Blanco-Ulate B."/>
            <person name="Rolshausen P."/>
            <person name="Cantu D."/>
        </authorList>
    </citation>
    <scope>NUCLEOTIDE SEQUENCE [LARGE SCALE GENOMIC DNA]</scope>
    <source>
        <strain evidence="3">UCR-PA7</strain>
    </source>
</reference>
<name>R8BAQ1_PHAM7</name>